<organism evidence="3 4">
    <name type="scientific">Antiquaquibacter oligotrophicus</name>
    <dbReference type="NCBI Taxonomy" id="2880260"/>
    <lineage>
        <taxon>Bacteria</taxon>
        <taxon>Bacillati</taxon>
        <taxon>Actinomycetota</taxon>
        <taxon>Actinomycetes</taxon>
        <taxon>Micrococcales</taxon>
        <taxon>Microbacteriaceae</taxon>
        <taxon>Antiquaquibacter</taxon>
    </lineage>
</organism>
<dbReference type="SUPFAM" id="SSF51735">
    <property type="entry name" value="NAD(P)-binding Rossmann-fold domains"/>
    <property type="match status" value="1"/>
</dbReference>
<sequence>MTRVAVVTGASSGIGAVAARRLSENGFEVAVVGRNPERTLAVASDIGARSFLADFDDLSSVRRLASELRDAYPTIDVLANNAGGLIHTRATSTDGIERTIQLNLLAPFLLTNLLLPQLTKARVISTASIANRFGNLRLDDLQWRRRPWFGGWRAYGTSKIATIVFARELAERTGIESYSFHPGYVATSFAAESPLMRAGNRITPGRIAITAEEGAVPLVELATAASLDVPNGTYFDRLRPFGRVHRSGRKPGVGSRLWLEAEKLTGLSSS</sequence>
<name>A0ABT6KKJ4_9MICO</name>
<keyword evidence="2" id="KW-0560">Oxidoreductase</keyword>
<dbReference type="Pfam" id="PF00106">
    <property type="entry name" value="adh_short"/>
    <property type="match status" value="1"/>
</dbReference>
<comment type="caution">
    <text evidence="3">The sequence shown here is derived from an EMBL/GenBank/DDBJ whole genome shotgun (WGS) entry which is preliminary data.</text>
</comment>
<dbReference type="InterPro" id="IPR036291">
    <property type="entry name" value="NAD(P)-bd_dom_sf"/>
</dbReference>
<dbReference type="EMBL" id="JARXVQ010000001">
    <property type="protein sequence ID" value="MDH6180528.1"/>
    <property type="molecule type" value="Genomic_DNA"/>
</dbReference>
<dbReference type="PANTHER" id="PTHR24320">
    <property type="entry name" value="RETINOL DEHYDROGENASE"/>
    <property type="match status" value="1"/>
</dbReference>
<proteinExistence type="inferred from homology"/>
<accession>A0ABT6KKJ4</accession>
<gene>
    <name evidence="3" type="ORF">M2152_000710</name>
</gene>
<dbReference type="Gene3D" id="3.40.50.720">
    <property type="entry name" value="NAD(P)-binding Rossmann-like Domain"/>
    <property type="match status" value="1"/>
</dbReference>
<dbReference type="Proteomes" id="UP001160142">
    <property type="component" value="Unassembled WGS sequence"/>
</dbReference>
<protein>
    <submittedName>
        <fullName evidence="3">NAD(P)-dependent dehydrogenase (Short-subunit alcohol dehydrogenase family)</fullName>
    </submittedName>
</protein>
<reference evidence="3 4" key="1">
    <citation type="submission" date="2023-04" db="EMBL/GenBank/DDBJ databases">
        <title>Genome Encyclopedia of Bacteria and Archaea VI: Functional Genomics of Type Strains.</title>
        <authorList>
            <person name="Whitman W."/>
        </authorList>
    </citation>
    <scope>NUCLEOTIDE SEQUENCE [LARGE SCALE GENOMIC DNA]</scope>
    <source>
        <strain evidence="3 4">SG_E_30_P1</strain>
    </source>
</reference>
<dbReference type="InterPro" id="IPR002347">
    <property type="entry name" value="SDR_fam"/>
</dbReference>
<evidence type="ECO:0000313" key="4">
    <source>
        <dbReference type="Proteomes" id="UP001160142"/>
    </source>
</evidence>
<keyword evidence="4" id="KW-1185">Reference proteome</keyword>
<evidence type="ECO:0000256" key="1">
    <source>
        <dbReference type="ARBA" id="ARBA00006484"/>
    </source>
</evidence>
<dbReference type="PRINTS" id="PR00081">
    <property type="entry name" value="GDHRDH"/>
</dbReference>
<evidence type="ECO:0000313" key="3">
    <source>
        <dbReference type="EMBL" id="MDH6180528.1"/>
    </source>
</evidence>
<comment type="similarity">
    <text evidence="1">Belongs to the short-chain dehydrogenases/reductases (SDR) family.</text>
</comment>
<dbReference type="RefSeq" id="WP_322132877.1">
    <property type="nucleotide sequence ID" value="NZ_CP085036.1"/>
</dbReference>
<dbReference type="PANTHER" id="PTHR24320:SF148">
    <property type="entry name" value="NAD(P)-BINDING ROSSMANN-FOLD SUPERFAMILY PROTEIN"/>
    <property type="match status" value="1"/>
</dbReference>
<evidence type="ECO:0000256" key="2">
    <source>
        <dbReference type="ARBA" id="ARBA00023002"/>
    </source>
</evidence>